<organism evidence="2 3">
    <name type="scientific">Rotaria magnacalcarata</name>
    <dbReference type="NCBI Taxonomy" id="392030"/>
    <lineage>
        <taxon>Eukaryota</taxon>
        <taxon>Metazoa</taxon>
        <taxon>Spiralia</taxon>
        <taxon>Gnathifera</taxon>
        <taxon>Rotifera</taxon>
        <taxon>Eurotatoria</taxon>
        <taxon>Bdelloidea</taxon>
        <taxon>Philodinida</taxon>
        <taxon>Philodinidae</taxon>
        <taxon>Rotaria</taxon>
    </lineage>
</organism>
<dbReference type="Proteomes" id="UP000681967">
    <property type="component" value="Unassembled WGS sequence"/>
</dbReference>
<accession>A0A8S2TZV1</accession>
<evidence type="ECO:0000313" key="2">
    <source>
        <dbReference type="EMBL" id="CAF4307187.1"/>
    </source>
</evidence>
<feature type="region of interest" description="Disordered" evidence="1">
    <location>
        <begin position="27"/>
        <end position="51"/>
    </location>
</feature>
<sequence length="184" mass="20563">MSPHRRYLNEGTCIGFLTYRKKSVIGQKPDSTTQKSFEVAGTSGLTSAPNDLSDTRVASNLRKPAVDDSLRMLKTFDITKHSIAHTRIEHVINTVPHSPPASRPYTQPDKEEAMNSMDTSTSISIIRHEHTVLPLYFILSDSHGKNLPSISKAPHYQITTRSISGLQWMNTYNHTICTQTVLNS</sequence>
<feature type="non-terminal residue" evidence="2">
    <location>
        <position position="1"/>
    </location>
</feature>
<evidence type="ECO:0000256" key="1">
    <source>
        <dbReference type="SAM" id="MobiDB-lite"/>
    </source>
</evidence>
<evidence type="ECO:0000313" key="3">
    <source>
        <dbReference type="Proteomes" id="UP000681967"/>
    </source>
</evidence>
<proteinExistence type="predicted"/>
<dbReference type="EMBL" id="CAJOBH010036917">
    <property type="protein sequence ID" value="CAF4307187.1"/>
    <property type="molecule type" value="Genomic_DNA"/>
</dbReference>
<dbReference type="AlphaFoldDB" id="A0A8S2TZV1"/>
<name>A0A8S2TZV1_9BILA</name>
<protein>
    <submittedName>
        <fullName evidence="2">Uncharacterized protein</fullName>
    </submittedName>
</protein>
<comment type="caution">
    <text evidence="2">The sequence shown here is derived from an EMBL/GenBank/DDBJ whole genome shotgun (WGS) entry which is preliminary data.</text>
</comment>
<reference evidence="2" key="1">
    <citation type="submission" date="2021-02" db="EMBL/GenBank/DDBJ databases">
        <authorList>
            <person name="Nowell W R."/>
        </authorList>
    </citation>
    <scope>NUCLEOTIDE SEQUENCE</scope>
</reference>
<gene>
    <name evidence="2" type="ORF">BYL167_LOCUS27740</name>
</gene>